<dbReference type="PANTHER" id="PTHR33744:SF1">
    <property type="entry name" value="DNA-BINDING TRANSCRIPTIONAL ACTIVATOR ADER"/>
    <property type="match status" value="1"/>
</dbReference>
<dbReference type="Pfam" id="PF17853">
    <property type="entry name" value="GGDEF_2"/>
    <property type="match status" value="1"/>
</dbReference>
<dbReference type="InterPro" id="IPR041522">
    <property type="entry name" value="CdaR_GGDEF"/>
</dbReference>
<gene>
    <name evidence="2" type="ORF">I4I82_29495</name>
</gene>
<name>A0ABS6UHQ4_9PSEU</name>
<proteinExistence type="predicted"/>
<sequence>MTATEHRPVLDLSAERESIASLLQTLPSDVAEAAGQLAGRASLLTGTPVTVAAWTGERWTALAGSGTGVAGLPQTGPTAGSCRDRLGVLAVDDGSVAICWDPAVRWDPEWKSLLRQACAWLSLLLGRQTTAAEIEAAGAEAGVVRDVVRQLLSVRDVDRLLLSIAERTLGLLDADICGVMLREGDVVRMRSCVGNRVAETARLQMRRGQGVAGLVFLTGEPAKVDSYLDDETISDDFMSLAEREETRSALAVPLRLQGEFIGVLEVWRRRRSIFTEHDTRRMVTLADFATIAIDNARLHDEQAASTAETERARDALQHQVAVLDHSSRLQQTLLSTVIEGGGLPAIARTVATEFDCEVGVYGPDGTMIASHTGYQVVGSLPERLASSAGRTGEREQWIRPVFADGDQVGRVLLVQGRRSAEMMEAVAGQVAMACSLALLRQRAASRARSEAIEQVLWDLLQGPVEHRVAARTRAQQLGVTLTGALRVVHGQIDNVEDLAAQEGWDTSQTDRVRRDVLRTVRALDDGRGLALASLRGDLLVAVAADIDRTAVKDLVTAFSSAVHRHQPGLRLTWGVSREHHDAIELPSALNEARTALSAARRLGGQNVFLYEELGIVRLLLGTGDDPDLQTFIDEVTGPLVAYDRDNDGALIRTLRVFFESDCSQRVAAERLFIHHKTLRYRLERIRQLTGLDLSRHEDRMRADFALRLLQVNRAATDETG</sequence>
<accession>A0ABS6UHQ4</accession>
<dbReference type="InterPro" id="IPR003018">
    <property type="entry name" value="GAF"/>
</dbReference>
<keyword evidence="3" id="KW-1185">Reference proteome</keyword>
<dbReference type="InterPro" id="IPR000160">
    <property type="entry name" value="GGDEF_dom"/>
</dbReference>
<reference evidence="2 3" key="1">
    <citation type="submission" date="2020-11" db="EMBL/GenBank/DDBJ databases">
        <title>Pseudonocardia abyssalis sp. nov. and Pseudonocardia oceani sp. nov., description and phylogenomic analysis of two novel actinomycetes isolated from the deep Southern Ocean.</title>
        <authorList>
            <person name="Parra J."/>
        </authorList>
    </citation>
    <scope>NUCLEOTIDE SEQUENCE [LARGE SCALE GENOMIC DNA]</scope>
    <source>
        <strain evidence="3">KRD185</strain>
    </source>
</reference>
<feature type="domain" description="GGDEF" evidence="1">
    <location>
        <begin position="483"/>
        <end position="612"/>
    </location>
</feature>
<comment type="caution">
    <text evidence="2">The sequence shown here is derived from an EMBL/GenBank/DDBJ whole genome shotgun (WGS) entry which is preliminary data.</text>
</comment>
<evidence type="ECO:0000313" key="2">
    <source>
        <dbReference type="EMBL" id="MBW0131780.1"/>
    </source>
</evidence>
<evidence type="ECO:0000313" key="3">
    <source>
        <dbReference type="Proteomes" id="UP000694300"/>
    </source>
</evidence>
<dbReference type="SMART" id="SM00065">
    <property type="entry name" value="GAF"/>
    <property type="match status" value="1"/>
</dbReference>
<dbReference type="Pfam" id="PF01590">
    <property type="entry name" value="GAF"/>
    <property type="match status" value="1"/>
</dbReference>
<dbReference type="EMBL" id="JADQDF010000001">
    <property type="protein sequence ID" value="MBW0131780.1"/>
    <property type="molecule type" value="Genomic_DNA"/>
</dbReference>
<dbReference type="InterPro" id="IPR051448">
    <property type="entry name" value="CdaR-like_regulators"/>
</dbReference>
<dbReference type="InterPro" id="IPR025736">
    <property type="entry name" value="PucR_C-HTH_dom"/>
</dbReference>
<dbReference type="RefSeq" id="WP_218593584.1">
    <property type="nucleotide sequence ID" value="NZ_JADQDE010000196.1"/>
</dbReference>
<dbReference type="Proteomes" id="UP000694300">
    <property type="component" value="Unassembled WGS sequence"/>
</dbReference>
<dbReference type="PANTHER" id="PTHR33744">
    <property type="entry name" value="CARBOHYDRATE DIACID REGULATOR"/>
    <property type="match status" value="1"/>
</dbReference>
<protein>
    <submittedName>
        <fullName evidence="2">Helix-turn-helix domain-containing protein</fullName>
    </submittedName>
</protein>
<organism evidence="2 3">
    <name type="scientific">Pseudonocardia oceani</name>
    <dbReference type="NCBI Taxonomy" id="2792013"/>
    <lineage>
        <taxon>Bacteria</taxon>
        <taxon>Bacillati</taxon>
        <taxon>Actinomycetota</taxon>
        <taxon>Actinomycetes</taxon>
        <taxon>Pseudonocardiales</taxon>
        <taxon>Pseudonocardiaceae</taxon>
        <taxon>Pseudonocardia</taxon>
    </lineage>
</organism>
<dbReference type="PROSITE" id="PS50887">
    <property type="entry name" value="GGDEF"/>
    <property type="match status" value="1"/>
</dbReference>
<dbReference type="Pfam" id="PF13556">
    <property type="entry name" value="HTH_30"/>
    <property type="match status" value="1"/>
</dbReference>
<evidence type="ECO:0000259" key="1">
    <source>
        <dbReference type="PROSITE" id="PS50887"/>
    </source>
</evidence>